<dbReference type="Proteomes" id="UP000438983">
    <property type="component" value="Chromosome"/>
</dbReference>
<evidence type="ECO:0000313" key="2">
    <source>
        <dbReference type="Proteomes" id="UP000438983"/>
    </source>
</evidence>
<name>A0A6I6LRX4_STUST</name>
<accession>A0A6I6LRX4</accession>
<dbReference type="RefSeq" id="WP_158188620.1">
    <property type="nucleotide sequence ID" value="NZ_CP046902.1"/>
</dbReference>
<evidence type="ECO:0000313" key="1">
    <source>
        <dbReference type="EMBL" id="QGZ31156.1"/>
    </source>
</evidence>
<dbReference type="AlphaFoldDB" id="A0A6I6LRX4"/>
<proteinExistence type="predicted"/>
<reference evidence="1 2" key="1">
    <citation type="submission" date="2019-12" db="EMBL/GenBank/DDBJ databases">
        <title>Complete genome sequence of Pseudomonas stutzeri.</title>
        <authorList>
            <person name="Lim S.R."/>
            <person name="Kim J.H."/>
        </authorList>
    </citation>
    <scope>NUCLEOTIDE SEQUENCE [LARGE SCALE GENOMIC DNA]</scope>
    <source>
        <strain evidence="1 2">PM101005</strain>
    </source>
</reference>
<organism evidence="1 2">
    <name type="scientific">Stutzerimonas stutzeri</name>
    <name type="common">Pseudomonas stutzeri</name>
    <dbReference type="NCBI Taxonomy" id="316"/>
    <lineage>
        <taxon>Bacteria</taxon>
        <taxon>Pseudomonadati</taxon>
        <taxon>Pseudomonadota</taxon>
        <taxon>Gammaproteobacteria</taxon>
        <taxon>Pseudomonadales</taxon>
        <taxon>Pseudomonadaceae</taxon>
        <taxon>Stutzerimonas</taxon>
    </lineage>
</organism>
<dbReference type="OrthoDB" id="6978244at2"/>
<gene>
    <name evidence="1" type="ORF">GQA94_14200</name>
</gene>
<sequence>MLDVLTAFEDLLDLHFKQQVTAVLSEVYMLNGHLCGEVFGDKSKRFKNGTRIMTSPVNFGIEVAGYQIYLTRTASVYLVSSWRKFDETWKEMSLADGIHPIDFLLSTSPERGDDFSEDQEVSRSLETELIKMQIPKRRVNRAIFLDAETEPDQEHIADELNSKIFELATRHLDAGELAQKLEAAQRRIVLDTKSEVLIEYTKRHPDPFLLPLIALGFLPRWQAVLMLDGQFNVSRRATSDLANELLIVLPVEVLTKQLRERRMGLDLGL</sequence>
<dbReference type="EMBL" id="CP046902">
    <property type="protein sequence ID" value="QGZ31156.1"/>
    <property type="molecule type" value="Genomic_DNA"/>
</dbReference>
<protein>
    <submittedName>
        <fullName evidence="1">Uncharacterized protein</fullName>
    </submittedName>
</protein>